<comment type="caution">
    <text evidence="8">The sequence shown here is derived from an EMBL/GenBank/DDBJ whole genome shotgun (WGS) entry which is preliminary data.</text>
</comment>
<evidence type="ECO:0000256" key="7">
    <source>
        <dbReference type="SAM" id="Phobius"/>
    </source>
</evidence>
<dbReference type="Gene3D" id="1.10.287.3510">
    <property type="match status" value="1"/>
</dbReference>
<evidence type="ECO:0000256" key="2">
    <source>
        <dbReference type="ARBA" id="ARBA00010388"/>
    </source>
</evidence>
<reference evidence="8 9" key="1">
    <citation type="submission" date="2018-09" db="EMBL/GenBank/DDBJ databases">
        <title>YIM 75000 draft genome.</title>
        <authorList>
            <person name="Tang S."/>
            <person name="Feng Y."/>
        </authorList>
    </citation>
    <scope>NUCLEOTIDE SEQUENCE [LARGE SCALE GENOMIC DNA]</scope>
    <source>
        <strain evidence="8 9">YIM 75000</strain>
    </source>
</reference>
<keyword evidence="5 7" id="KW-1133">Transmembrane helix</keyword>
<dbReference type="InterPro" id="IPR050601">
    <property type="entry name" value="CPA3_antiporter_subunitC"/>
</dbReference>
<gene>
    <name evidence="8" type="ORF">D5H78_10820</name>
</gene>
<sequence length="146" mass="15119">MDLAPTGASVVLAVVIGVLFATGTYLLLQRALTRLLIGLTLLTHGANLLLLVAGGRAGAPPLVREDGSLPADVADPLPQAMALTAIVISFAVTALLLALAYRSYRLNRDDAVQDDVEDARIARLAVADARADAAAPADADAREVPR</sequence>
<evidence type="ECO:0000256" key="6">
    <source>
        <dbReference type="ARBA" id="ARBA00023136"/>
    </source>
</evidence>
<keyword evidence="4 7" id="KW-0812">Transmembrane</keyword>
<dbReference type="InterPro" id="IPR039428">
    <property type="entry name" value="NUOK/Mnh_C1-like"/>
</dbReference>
<dbReference type="AlphaFoldDB" id="A0A3A3Z3N3"/>
<evidence type="ECO:0000313" key="9">
    <source>
        <dbReference type="Proteomes" id="UP000265614"/>
    </source>
</evidence>
<feature type="transmembrane region" description="Helical" evidence="7">
    <location>
        <begin position="6"/>
        <end position="28"/>
    </location>
</feature>
<keyword evidence="9" id="KW-1185">Reference proteome</keyword>
<proteinExistence type="inferred from homology"/>
<dbReference type="Pfam" id="PF00420">
    <property type="entry name" value="Oxidored_q2"/>
    <property type="match status" value="1"/>
</dbReference>
<keyword evidence="6 7" id="KW-0472">Membrane</keyword>
<feature type="transmembrane region" description="Helical" evidence="7">
    <location>
        <begin position="35"/>
        <end position="59"/>
    </location>
</feature>
<keyword evidence="3" id="KW-1003">Cell membrane</keyword>
<organism evidence="8 9">
    <name type="scientific">Vallicoccus soli</name>
    <dbReference type="NCBI Taxonomy" id="2339232"/>
    <lineage>
        <taxon>Bacteria</taxon>
        <taxon>Bacillati</taxon>
        <taxon>Actinomycetota</taxon>
        <taxon>Actinomycetes</taxon>
        <taxon>Motilibacterales</taxon>
        <taxon>Vallicoccaceae</taxon>
        <taxon>Vallicoccus</taxon>
    </lineage>
</organism>
<feature type="transmembrane region" description="Helical" evidence="7">
    <location>
        <begin position="79"/>
        <end position="101"/>
    </location>
</feature>
<protein>
    <submittedName>
        <fullName evidence="8">Na(+)/H(+) antiporter subunit C</fullName>
    </submittedName>
</protein>
<evidence type="ECO:0000313" key="8">
    <source>
        <dbReference type="EMBL" id="RJK96155.1"/>
    </source>
</evidence>
<evidence type="ECO:0000256" key="5">
    <source>
        <dbReference type="ARBA" id="ARBA00022989"/>
    </source>
</evidence>
<evidence type="ECO:0000256" key="3">
    <source>
        <dbReference type="ARBA" id="ARBA00022475"/>
    </source>
</evidence>
<evidence type="ECO:0000256" key="1">
    <source>
        <dbReference type="ARBA" id="ARBA00004651"/>
    </source>
</evidence>
<dbReference type="EMBL" id="QZEZ01000004">
    <property type="protein sequence ID" value="RJK96155.1"/>
    <property type="molecule type" value="Genomic_DNA"/>
</dbReference>
<dbReference type="PANTHER" id="PTHR34583">
    <property type="entry name" value="ANTIPORTER SUBUNIT MNHC2-RELATED"/>
    <property type="match status" value="1"/>
</dbReference>
<dbReference type="GO" id="GO:0005886">
    <property type="term" value="C:plasma membrane"/>
    <property type="evidence" value="ECO:0007669"/>
    <property type="project" value="UniProtKB-SubCell"/>
</dbReference>
<comment type="similarity">
    <text evidence="2">Belongs to the CPA3 antiporters (TC 2.A.63) subunit C family.</text>
</comment>
<dbReference type="Proteomes" id="UP000265614">
    <property type="component" value="Unassembled WGS sequence"/>
</dbReference>
<evidence type="ECO:0000256" key="4">
    <source>
        <dbReference type="ARBA" id="ARBA00022692"/>
    </source>
</evidence>
<comment type="subcellular location">
    <subcellularLocation>
        <location evidence="1">Cell membrane</location>
        <topology evidence="1">Multi-pass membrane protein</topology>
    </subcellularLocation>
</comment>
<dbReference type="NCBIfam" id="NF005929">
    <property type="entry name" value="PRK07946.1"/>
    <property type="match status" value="1"/>
</dbReference>
<dbReference type="PANTHER" id="PTHR34583:SF2">
    <property type="entry name" value="ANTIPORTER SUBUNIT MNHC2-RELATED"/>
    <property type="match status" value="1"/>
</dbReference>
<name>A0A3A3Z3N3_9ACTN</name>
<accession>A0A3A3Z3N3</accession>